<evidence type="ECO:0000313" key="1">
    <source>
        <dbReference type="EMBL" id="PYG86806.1"/>
    </source>
</evidence>
<protein>
    <submittedName>
        <fullName evidence="1">Uncharacterized protein DUF3793</fullName>
    </submittedName>
</protein>
<reference evidence="1 2" key="1">
    <citation type="submission" date="2018-06" db="EMBL/GenBank/DDBJ databases">
        <title>Genomic Encyclopedia of Type Strains, Phase I: the one thousand microbial genomes (KMG-I) project.</title>
        <authorList>
            <person name="Kyrpides N."/>
        </authorList>
    </citation>
    <scope>NUCLEOTIDE SEQUENCE [LARGE SCALE GENOMIC DNA]</scope>
    <source>
        <strain evidence="1 2">DSM 19573</strain>
    </source>
</reference>
<organism evidence="1 2">
    <name type="scientific">Ruminiclostridium sufflavum DSM 19573</name>
    <dbReference type="NCBI Taxonomy" id="1121337"/>
    <lineage>
        <taxon>Bacteria</taxon>
        <taxon>Bacillati</taxon>
        <taxon>Bacillota</taxon>
        <taxon>Clostridia</taxon>
        <taxon>Eubacteriales</taxon>
        <taxon>Oscillospiraceae</taxon>
        <taxon>Ruminiclostridium</taxon>
    </lineage>
</organism>
<evidence type="ECO:0000313" key="2">
    <source>
        <dbReference type="Proteomes" id="UP000248132"/>
    </source>
</evidence>
<proteinExistence type="predicted"/>
<dbReference type="AlphaFoldDB" id="A0A318XJU5"/>
<dbReference type="OrthoDB" id="5393676at2"/>
<gene>
    <name evidence="1" type="ORF">LY28_02625</name>
</gene>
<name>A0A318XJU5_9FIRM</name>
<comment type="caution">
    <text evidence="1">The sequence shown here is derived from an EMBL/GenBank/DDBJ whole genome shotgun (WGS) entry which is preliminary data.</text>
</comment>
<dbReference type="InterPro" id="IPR024523">
    <property type="entry name" value="DUF3793"/>
</dbReference>
<sequence>MSEKMLVKYCAPTLAGIKTGNLFNCSYSCEEQLQNQINEFNKILNPKGVFITLLRKNAEKALIYVYRRNRLENDMSNVEVKEFLEGNGYIFDDTCSFISELSSRLCRSEAFPHEIGLFLGYPLHDVKAFIENSGKNCKCIGCWKVYSDEGEANKIFAKYKKCTDIYCKKHSQGLSIQRLTIAV</sequence>
<dbReference type="Proteomes" id="UP000248132">
    <property type="component" value="Unassembled WGS sequence"/>
</dbReference>
<dbReference type="EMBL" id="QKMR01000016">
    <property type="protein sequence ID" value="PYG86806.1"/>
    <property type="molecule type" value="Genomic_DNA"/>
</dbReference>
<keyword evidence="2" id="KW-1185">Reference proteome</keyword>
<accession>A0A318XJU5</accession>
<dbReference type="Pfam" id="PF12672">
    <property type="entry name" value="DUF3793"/>
    <property type="match status" value="1"/>
</dbReference>